<keyword evidence="2" id="KW-1185">Reference proteome</keyword>
<proteinExistence type="predicted"/>
<dbReference type="GO" id="GO:0016705">
    <property type="term" value="F:oxidoreductase activity, acting on paired donors, with incorporation or reduction of molecular oxygen"/>
    <property type="evidence" value="ECO:0007669"/>
    <property type="project" value="InterPro"/>
</dbReference>
<dbReference type="SUPFAM" id="SSF51679">
    <property type="entry name" value="Bacterial luciferase-like"/>
    <property type="match status" value="1"/>
</dbReference>
<evidence type="ECO:0000313" key="1">
    <source>
        <dbReference type="EMBL" id="GCD20766.1"/>
    </source>
</evidence>
<dbReference type="EMBL" id="BHYL01000192">
    <property type="protein sequence ID" value="GCD20766.1"/>
    <property type="molecule type" value="Genomic_DNA"/>
</dbReference>
<reference evidence="1 2" key="1">
    <citation type="submission" date="2018-11" db="EMBL/GenBank/DDBJ databases">
        <title>Draft genome sequence of Cellulomonas takizawaensis strain TKZ-21.</title>
        <authorList>
            <person name="Yamamura H."/>
            <person name="Hayashi T."/>
            <person name="Hamada M."/>
            <person name="Serisawa Y."/>
            <person name="Matsuyama K."/>
            <person name="Nakagawa Y."/>
            <person name="Otoguro M."/>
            <person name="Yanagida F."/>
            <person name="Hayakawa M."/>
        </authorList>
    </citation>
    <scope>NUCLEOTIDE SEQUENCE [LARGE SCALE GENOMIC DNA]</scope>
    <source>
        <strain evidence="1 2">TKZ-21</strain>
    </source>
</reference>
<accession>A0A401V1I8</accession>
<evidence type="ECO:0000313" key="2">
    <source>
        <dbReference type="Proteomes" id="UP000288246"/>
    </source>
</evidence>
<dbReference type="InterPro" id="IPR036661">
    <property type="entry name" value="Luciferase-like_sf"/>
</dbReference>
<sequence>MTQLLARTRAPHTRTVARPHRPAVLPARPDAVAAEAAPVVWRVAVDRAGRTTVEPTSSATRPQGVEVVVTSAALDDVALLRSAAAADTVRIRHSPTLATPTAVDALVAVLEGHLLATGRRRGDVRVLLEVETVVADDELDAARRRANLSYAEAFSGLAWRPSSTWLVGTAEQVRADAAALVAATGVDEVVLALVGRSREHVGRLGAAVATAA</sequence>
<dbReference type="OrthoDB" id="4829017at2"/>
<dbReference type="Proteomes" id="UP000288246">
    <property type="component" value="Unassembled WGS sequence"/>
</dbReference>
<comment type="caution">
    <text evidence="1">The sequence shown here is derived from an EMBL/GenBank/DDBJ whole genome shotgun (WGS) entry which is preliminary data.</text>
</comment>
<evidence type="ECO:0008006" key="3">
    <source>
        <dbReference type="Google" id="ProtNLM"/>
    </source>
</evidence>
<dbReference type="AlphaFoldDB" id="A0A401V1I8"/>
<dbReference type="Gene3D" id="3.20.20.30">
    <property type="entry name" value="Luciferase-like domain"/>
    <property type="match status" value="1"/>
</dbReference>
<protein>
    <recommendedName>
        <fullName evidence="3">Luciferase-like domain-containing protein</fullName>
    </recommendedName>
</protein>
<organism evidence="1 2">
    <name type="scientific">Cellulomonas algicola</name>
    <dbReference type="NCBI Taxonomy" id="2071633"/>
    <lineage>
        <taxon>Bacteria</taxon>
        <taxon>Bacillati</taxon>
        <taxon>Actinomycetota</taxon>
        <taxon>Actinomycetes</taxon>
        <taxon>Micrococcales</taxon>
        <taxon>Cellulomonadaceae</taxon>
        <taxon>Cellulomonas</taxon>
    </lineage>
</organism>
<dbReference type="RefSeq" id="WP_124343273.1">
    <property type="nucleotide sequence ID" value="NZ_BHYL01000192.1"/>
</dbReference>
<name>A0A401V1I8_9CELL</name>
<gene>
    <name evidence="1" type="ORF">CTKZ_23280</name>
</gene>